<dbReference type="Proteomes" id="UP000828390">
    <property type="component" value="Unassembled WGS sequence"/>
</dbReference>
<gene>
    <name evidence="2" type="ORF">DPMN_167500</name>
</gene>
<dbReference type="EMBL" id="JAIWYP010000008">
    <property type="protein sequence ID" value="KAH3789325.1"/>
    <property type="molecule type" value="Genomic_DNA"/>
</dbReference>
<accession>A0A9D4EYY7</accession>
<organism evidence="2 3">
    <name type="scientific">Dreissena polymorpha</name>
    <name type="common">Zebra mussel</name>
    <name type="synonym">Mytilus polymorpha</name>
    <dbReference type="NCBI Taxonomy" id="45954"/>
    <lineage>
        <taxon>Eukaryota</taxon>
        <taxon>Metazoa</taxon>
        <taxon>Spiralia</taxon>
        <taxon>Lophotrochozoa</taxon>
        <taxon>Mollusca</taxon>
        <taxon>Bivalvia</taxon>
        <taxon>Autobranchia</taxon>
        <taxon>Heteroconchia</taxon>
        <taxon>Euheterodonta</taxon>
        <taxon>Imparidentia</taxon>
        <taxon>Neoheterodontei</taxon>
        <taxon>Myida</taxon>
        <taxon>Dreissenoidea</taxon>
        <taxon>Dreissenidae</taxon>
        <taxon>Dreissena</taxon>
    </lineage>
</organism>
<sequence length="75" mass="8645">MYECCAAQLQCERQQLDQEVNRWKVRWSLMVADKQLKTLLDELNACGSAYPLIQLILTELLTMPATSASCERFFS</sequence>
<reference evidence="2" key="2">
    <citation type="submission" date="2020-11" db="EMBL/GenBank/DDBJ databases">
        <authorList>
            <person name="McCartney M.A."/>
            <person name="Auch B."/>
            <person name="Kono T."/>
            <person name="Mallez S."/>
            <person name="Becker A."/>
            <person name="Gohl D.M."/>
            <person name="Silverstein K.A.T."/>
            <person name="Koren S."/>
            <person name="Bechman K.B."/>
            <person name="Herman A."/>
            <person name="Abrahante J.E."/>
            <person name="Garbe J."/>
        </authorList>
    </citation>
    <scope>NUCLEOTIDE SEQUENCE</scope>
    <source>
        <strain evidence="2">Duluth1</strain>
        <tissue evidence="2">Whole animal</tissue>
    </source>
</reference>
<evidence type="ECO:0000259" key="1">
    <source>
        <dbReference type="Pfam" id="PF05699"/>
    </source>
</evidence>
<proteinExistence type="predicted"/>
<evidence type="ECO:0000313" key="3">
    <source>
        <dbReference type="Proteomes" id="UP000828390"/>
    </source>
</evidence>
<comment type="caution">
    <text evidence="2">The sequence shown here is derived from an EMBL/GenBank/DDBJ whole genome shotgun (WGS) entry which is preliminary data.</text>
</comment>
<dbReference type="InterPro" id="IPR008906">
    <property type="entry name" value="HATC_C_dom"/>
</dbReference>
<dbReference type="InterPro" id="IPR012337">
    <property type="entry name" value="RNaseH-like_sf"/>
</dbReference>
<dbReference type="SUPFAM" id="SSF53098">
    <property type="entry name" value="Ribonuclease H-like"/>
    <property type="match status" value="1"/>
</dbReference>
<feature type="domain" description="HAT C-terminal dimerisation" evidence="1">
    <location>
        <begin position="47"/>
        <end position="75"/>
    </location>
</feature>
<dbReference type="AlphaFoldDB" id="A0A9D4EYY7"/>
<evidence type="ECO:0000313" key="2">
    <source>
        <dbReference type="EMBL" id="KAH3789325.1"/>
    </source>
</evidence>
<reference evidence="2" key="1">
    <citation type="journal article" date="2019" name="bioRxiv">
        <title>The Genome of the Zebra Mussel, Dreissena polymorpha: A Resource for Invasive Species Research.</title>
        <authorList>
            <person name="McCartney M.A."/>
            <person name="Auch B."/>
            <person name="Kono T."/>
            <person name="Mallez S."/>
            <person name="Zhang Y."/>
            <person name="Obille A."/>
            <person name="Becker A."/>
            <person name="Abrahante J.E."/>
            <person name="Garbe J."/>
            <person name="Badalamenti J.P."/>
            <person name="Herman A."/>
            <person name="Mangelson H."/>
            <person name="Liachko I."/>
            <person name="Sullivan S."/>
            <person name="Sone E.D."/>
            <person name="Koren S."/>
            <person name="Silverstein K.A.T."/>
            <person name="Beckman K.B."/>
            <person name="Gohl D.M."/>
        </authorList>
    </citation>
    <scope>NUCLEOTIDE SEQUENCE</scope>
    <source>
        <strain evidence="2">Duluth1</strain>
        <tissue evidence="2">Whole animal</tissue>
    </source>
</reference>
<dbReference type="Pfam" id="PF05699">
    <property type="entry name" value="Dimer_Tnp_hAT"/>
    <property type="match status" value="1"/>
</dbReference>
<protein>
    <recommendedName>
        <fullName evidence="1">HAT C-terminal dimerisation domain-containing protein</fullName>
    </recommendedName>
</protein>
<keyword evidence="3" id="KW-1185">Reference proteome</keyword>
<dbReference type="GO" id="GO:0046983">
    <property type="term" value="F:protein dimerization activity"/>
    <property type="evidence" value="ECO:0007669"/>
    <property type="project" value="InterPro"/>
</dbReference>
<name>A0A9D4EYY7_DREPO</name>